<dbReference type="Pfam" id="PF07282">
    <property type="entry name" value="Cas12f1-like_TNB"/>
    <property type="match status" value="1"/>
</dbReference>
<organism evidence="8 9">
    <name type="scientific">Methanohalobium evestigatum (strain ATCC BAA-1072 / DSM 3721 / NBRC 107634 / OCM 161 / Z-7303)</name>
    <dbReference type="NCBI Taxonomy" id="644295"/>
    <lineage>
        <taxon>Archaea</taxon>
        <taxon>Methanobacteriati</taxon>
        <taxon>Methanobacteriota</taxon>
        <taxon>Stenosarchaea group</taxon>
        <taxon>Methanomicrobia</taxon>
        <taxon>Methanosarcinales</taxon>
        <taxon>Methanosarcinaceae</taxon>
        <taxon>Methanohalobium</taxon>
    </lineage>
</organism>
<evidence type="ECO:0000259" key="7">
    <source>
        <dbReference type="Pfam" id="PF07282"/>
    </source>
</evidence>
<dbReference type="InterPro" id="IPR010094">
    <property type="entry name" value="Transposase_put_N"/>
</dbReference>
<dbReference type="AlphaFoldDB" id="D7EA07"/>
<dbReference type="InterPro" id="IPR001959">
    <property type="entry name" value="Transposase"/>
</dbReference>
<evidence type="ECO:0000256" key="5">
    <source>
        <dbReference type="ARBA" id="ARBA00023172"/>
    </source>
</evidence>
<name>D7EA07_METEZ</name>
<sequence>MHDIFVDSMYLTLKVKLNPDREQRAKLLTTMQKFNEACNYVSETAWHNKKFGKTGIQKLTYYDIRQEFSLSAQLTVRAIGKVAESYSNDRKTMHKFNRRGAVVYDQRVLSFKENDTVSILTLDGREKISISYSDFRPLDKNRIRGQTDLIYEDGNFYLMLVMEVGENEVEYNDDVMGVDLGVVNIATTSDNEVYKGTKADEIRERYTSLKSRLQSKGTWSAKKHLKKLSKKERRFKRDLNHRVAKQLVKRAKDTSRAIALENLNGFRPEATVTKAQRDRLGKWAFSELTDFILYKSKLEGIPVVIINPMYTSQQCSECGYIDKNNRQKQSNFKCKKCGHKDNADYNASKNIAHRGAVSLPNVLRLASIS</sequence>
<dbReference type="PANTHER" id="PTHR30405:SF11">
    <property type="entry name" value="RNA-GUIDED DNA ENDONUCLEASE RV2885C-RELATED"/>
    <property type="match status" value="1"/>
</dbReference>
<dbReference type="NCBIfam" id="NF040570">
    <property type="entry name" value="guided_TnpB"/>
    <property type="match status" value="1"/>
</dbReference>
<gene>
    <name evidence="8" type="ordered locus">Metev_1843</name>
</gene>
<dbReference type="EMBL" id="CP002069">
    <property type="protein sequence ID" value="ADI74678.1"/>
    <property type="molecule type" value="Genomic_DNA"/>
</dbReference>
<comment type="similarity">
    <text evidence="1">In the C-terminal section; belongs to the transposase 35 family.</text>
</comment>
<proteinExistence type="inferred from homology"/>
<evidence type="ECO:0000256" key="3">
    <source>
        <dbReference type="ARBA" id="ARBA00022578"/>
    </source>
</evidence>
<dbReference type="Proteomes" id="UP000000391">
    <property type="component" value="Chromosome"/>
</dbReference>
<keyword evidence="5" id="KW-0233">DNA recombination</keyword>
<dbReference type="GO" id="GO:0003677">
    <property type="term" value="F:DNA binding"/>
    <property type="evidence" value="ECO:0007669"/>
    <property type="project" value="UniProtKB-KW"/>
</dbReference>
<protein>
    <submittedName>
        <fullName evidence="8">Transposase, IS605 OrfB family</fullName>
    </submittedName>
</protein>
<dbReference type="PANTHER" id="PTHR30405">
    <property type="entry name" value="TRANSPOSASE"/>
    <property type="match status" value="1"/>
</dbReference>
<evidence type="ECO:0000313" key="8">
    <source>
        <dbReference type="EMBL" id="ADI74678.1"/>
    </source>
</evidence>
<feature type="domain" description="Probable transposase IS891/IS1136/IS1341" evidence="6">
    <location>
        <begin position="162"/>
        <end position="254"/>
    </location>
</feature>
<keyword evidence="4" id="KW-0238">DNA-binding</keyword>
<dbReference type="Pfam" id="PF01385">
    <property type="entry name" value="OrfB_IS605"/>
    <property type="match status" value="1"/>
</dbReference>
<reference evidence="8 9" key="1">
    <citation type="submission" date="2010-06" db="EMBL/GenBank/DDBJ databases">
        <title>Complete sequence chromosome of Methanohalobium evestigatum Z-7303.</title>
        <authorList>
            <consortium name="US DOE Joint Genome Institute"/>
            <person name="Lucas S."/>
            <person name="Copeland A."/>
            <person name="Lapidus A."/>
            <person name="Cheng J.-F."/>
            <person name="Bruce D."/>
            <person name="Goodwin L."/>
            <person name="Pitluck S."/>
            <person name="Saunders E."/>
            <person name="Detter J.C."/>
            <person name="Han C."/>
            <person name="Tapia R."/>
            <person name="Land M."/>
            <person name="Hauser L."/>
            <person name="Kyrpides N."/>
            <person name="Mikhailova N."/>
            <person name="Sieprawska-Lupa M."/>
            <person name="Whitman W.B."/>
            <person name="Anderson I."/>
            <person name="Woyke T."/>
        </authorList>
    </citation>
    <scope>NUCLEOTIDE SEQUENCE [LARGE SCALE GENOMIC DNA]</scope>
    <source>
        <strain evidence="9">ATCC BAA-1072 / DSM 3721 / NBRC 107634 / OCM 161 / Z-7303</strain>
    </source>
</reference>
<dbReference type="GO" id="GO:0032196">
    <property type="term" value="P:transposition"/>
    <property type="evidence" value="ECO:0007669"/>
    <property type="project" value="UniProtKB-KW"/>
</dbReference>
<dbReference type="GO" id="GO:0006310">
    <property type="term" value="P:DNA recombination"/>
    <property type="evidence" value="ECO:0007669"/>
    <property type="project" value="UniProtKB-KW"/>
</dbReference>
<dbReference type="STRING" id="644295.Metev_1843"/>
<evidence type="ECO:0000256" key="2">
    <source>
        <dbReference type="ARBA" id="ARBA00011044"/>
    </source>
</evidence>
<evidence type="ECO:0000259" key="6">
    <source>
        <dbReference type="Pfam" id="PF01385"/>
    </source>
</evidence>
<keyword evidence="3" id="KW-0815">Transposition</keyword>
<feature type="domain" description="Cas12f1-like TNB" evidence="7">
    <location>
        <begin position="285"/>
        <end position="351"/>
    </location>
</feature>
<evidence type="ECO:0000256" key="1">
    <source>
        <dbReference type="ARBA" id="ARBA00008761"/>
    </source>
</evidence>
<dbReference type="NCBIfam" id="TIGR01765">
    <property type="entry name" value="tspaseT_teng_N"/>
    <property type="match status" value="1"/>
</dbReference>
<comment type="similarity">
    <text evidence="2">In the N-terminal section; belongs to the transposase 2 family.</text>
</comment>
<keyword evidence="9" id="KW-1185">Reference proteome</keyword>
<dbReference type="InterPro" id="IPR010095">
    <property type="entry name" value="Cas12f1-like_TNB"/>
</dbReference>
<dbReference type="HOGENOM" id="CLU_032903_3_2_2"/>
<dbReference type="NCBIfam" id="TIGR01766">
    <property type="entry name" value="IS200/IS605 family accessory protein TnpB-like domain"/>
    <property type="match status" value="1"/>
</dbReference>
<accession>D7EA07</accession>
<dbReference type="InterPro" id="IPR051399">
    <property type="entry name" value="RNA-guided_DNA_endo/Transpos"/>
</dbReference>
<evidence type="ECO:0000313" key="9">
    <source>
        <dbReference type="Proteomes" id="UP000000391"/>
    </source>
</evidence>
<dbReference type="KEGG" id="mev:Metev_1843"/>
<evidence type="ECO:0000256" key="4">
    <source>
        <dbReference type="ARBA" id="ARBA00023125"/>
    </source>
</evidence>